<reference evidence="6" key="2">
    <citation type="submission" date="2020-11" db="EMBL/GenBank/DDBJ databases">
        <authorList>
            <person name="Cecchin M."/>
            <person name="Marcolungo L."/>
            <person name="Rossato M."/>
            <person name="Girolomoni L."/>
            <person name="Cosentino E."/>
            <person name="Cuine S."/>
            <person name="Li-Beisson Y."/>
            <person name="Delledonne M."/>
            <person name="Ballottari M."/>
        </authorList>
    </citation>
    <scope>NUCLEOTIDE SEQUENCE</scope>
    <source>
        <strain evidence="6">211/11P</strain>
        <tissue evidence="6">Whole cell</tissue>
    </source>
</reference>
<feature type="compositionally biased region" description="Low complexity" evidence="2">
    <location>
        <begin position="424"/>
        <end position="433"/>
    </location>
</feature>
<organism evidence="6 7">
    <name type="scientific">Chlorella vulgaris</name>
    <name type="common">Green alga</name>
    <dbReference type="NCBI Taxonomy" id="3077"/>
    <lineage>
        <taxon>Eukaryota</taxon>
        <taxon>Viridiplantae</taxon>
        <taxon>Chlorophyta</taxon>
        <taxon>core chlorophytes</taxon>
        <taxon>Trebouxiophyceae</taxon>
        <taxon>Chlorellales</taxon>
        <taxon>Chlorellaceae</taxon>
        <taxon>Chlorella clade</taxon>
        <taxon>Chlorella</taxon>
    </lineage>
</organism>
<dbReference type="Pfam" id="PF24160">
    <property type="entry name" value="UVB_sens_C"/>
    <property type="match status" value="1"/>
</dbReference>
<feature type="region of interest" description="Disordered" evidence="2">
    <location>
        <begin position="539"/>
        <end position="581"/>
    </location>
</feature>
<dbReference type="PANTHER" id="PTHR12770:SF22">
    <property type="entry name" value="PROTEIN ROOT UVB SENSITIVE 1, CHLOROPLASTIC"/>
    <property type="match status" value="1"/>
</dbReference>
<proteinExistence type="inferred from homology"/>
<evidence type="ECO:0000256" key="3">
    <source>
        <dbReference type="SAM" id="Phobius"/>
    </source>
</evidence>
<protein>
    <submittedName>
        <fullName evidence="6">Uncharacterized protein</fullName>
    </submittedName>
</protein>
<dbReference type="Pfam" id="PF04884">
    <property type="entry name" value="UVB_sens_prot"/>
    <property type="match status" value="1"/>
</dbReference>
<keyword evidence="3" id="KW-0472">Membrane</keyword>
<dbReference type="EMBL" id="SIDB01000009">
    <property type="protein sequence ID" value="KAI3428484.1"/>
    <property type="molecule type" value="Genomic_DNA"/>
</dbReference>
<feature type="compositionally biased region" description="Low complexity" evidence="2">
    <location>
        <begin position="490"/>
        <end position="501"/>
    </location>
</feature>
<comment type="similarity">
    <text evidence="1">Belongs to the RUS1 family.</text>
</comment>
<feature type="region of interest" description="Disordered" evidence="2">
    <location>
        <begin position="327"/>
        <end position="379"/>
    </location>
</feature>
<feature type="domain" description="Root UVB sensitive protein C-terminal" evidence="5">
    <location>
        <begin position="495"/>
        <end position="620"/>
    </location>
</feature>
<dbReference type="InterPro" id="IPR006968">
    <property type="entry name" value="RUS_fam"/>
</dbReference>
<evidence type="ECO:0000259" key="4">
    <source>
        <dbReference type="Pfam" id="PF04884"/>
    </source>
</evidence>
<dbReference type="OrthoDB" id="512316at2759"/>
<gene>
    <name evidence="6" type="ORF">D9Q98_007309</name>
</gene>
<sequence>MQARPLIRKRGSAALERGGLARWLHGLPQQCGENTTSAAPKAAWVLEQRERGNNTVAVGTGDGTVQLQRRNDDDGSSGGALSSLPRLRQAVLSQLQATFLPSGYPDTVAPGYLRNTMWQAAHHTAGSANGVLASTFLLYSVGLGAGAVPTAGALNWVLKDGLGQMGTLLFGKTIAHNFDVSPRRWYLMASAKLNLAMGLEICTFVVPAYFLPVGALANAIKGLSWMAGGSTKSVFKVSFAADNNFGDVSAKATSQTICASILGTSAGVALASQIGQSVGLALACYASLAAVHLYTGYLAVRCVPLATLNPSRLELLIDLFLEQQQPRHHQQEHGQRVEQPGPTATGGAGIANGAVAAAAAADSKHELHSRRWHGAQHQAPVVLPTPPQLASRDPVFHRASVLVGTPLRKLVRQHGDSLESVLKQQQQPQQQEQQQHEPSEQQGREQQWQPQWQREQQQQQKQQQDQQQQEGQFGLGKLGSPPPPQPQPQPQQQQQQQQQQQLHLLVPAGDRIHLLLHERAEAADLILGYLHAHLVLHDGSSSSTNSSNTSSTSSSSSSSTSTSTSSEAGQPPQEVSEAQRVRQGLAEARRLLPALLSALEAAGWDDQKVVLEPKRRRCIW</sequence>
<evidence type="ECO:0000259" key="5">
    <source>
        <dbReference type="Pfam" id="PF24160"/>
    </source>
</evidence>
<feature type="compositionally biased region" description="Low complexity" evidence="2">
    <location>
        <begin position="540"/>
        <end position="566"/>
    </location>
</feature>
<dbReference type="PANTHER" id="PTHR12770">
    <property type="entry name" value="RUS1 FAMILY PROTEIN C16ORF58"/>
    <property type="match status" value="1"/>
</dbReference>
<name>A0A9D4TL03_CHLVU</name>
<evidence type="ECO:0000313" key="6">
    <source>
        <dbReference type="EMBL" id="KAI3428484.1"/>
    </source>
</evidence>
<dbReference type="InterPro" id="IPR054549">
    <property type="entry name" value="UVB_sens_RUS_dom"/>
</dbReference>
<accession>A0A9D4TL03</accession>
<dbReference type="Proteomes" id="UP001055712">
    <property type="component" value="Unassembled WGS sequence"/>
</dbReference>
<feature type="compositionally biased region" description="Low complexity" evidence="2">
    <location>
        <begin position="351"/>
        <end position="361"/>
    </location>
</feature>
<evidence type="ECO:0000313" key="7">
    <source>
        <dbReference type="Proteomes" id="UP001055712"/>
    </source>
</evidence>
<keyword evidence="7" id="KW-1185">Reference proteome</keyword>
<comment type="caution">
    <text evidence="6">The sequence shown here is derived from an EMBL/GenBank/DDBJ whole genome shotgun (WGS) entry which is preliminary data.</text>
</comment>
<feature type="region of interest" description="Disordered" evidence="2">
    <location>
        <begin position="414"/>
        <end position="501"/>
    </location>
</feature>
<feature type="compositionally biased region" description="Low complexity" evidence="2">
    <location>
        <begin position="444"/>
        <end position="472"/>
    </location>
</feature>
<feature type="transmembrane region" description="Helical" evidence="3">
    <location>
        <begin position="193"/>
        <end position="211"/>
    </location>
</feature>
<keyword evidence="3" id="KW-0812">Transmembrane</keyword>
<dbReference type="AlphaFoldDB" id="A0A9D4TL03"/>
<feature type="compositionally biased region" description="Pro residues" evidence="2">
    <location>
        <begin position="480"/>
        <end position="489"/>
    </location>
</feature>
<keyword evidence="3" id="KW-1133">Transmembrane helix</keyword>
<evidence type="ECO:0000256" key="2">
    <source>
        <dbReference type="SAM" id="MobiDB-lite"/>
    </source>
</evidence>
<feature type="domain" description="Protein root UVB sensitive/RUS" evidence="4">
    <location>
        <begin position="88"/>
        <end position="323"/>
    </location>
</feature>
<reference evidence="6" key="1">
    <citation type="journal article" date="2019" name="Plant J.">
        <title>Chlorella vulgaris genome assembly and annotation reveals the molecular basis for metabolic acclimation to high light conditions.</title>
        <authorList>
            <person name="Cecchin M."/>
            <person name="Marcolungo L."/>
            <person name="Rossato M."/>
            <person name="Girolomoni L."/>
            <person name="Cosentino E."/>
            <person name="Cuine S."/>
            <person name="Li-Beisson Y."/>
            <person name="Delledonne M."/>
            <person name="Ballottari M."/>
        </authorList>
    </citation>
    <scope>NUCLEOTIDE SEQUENCE</scope>
    <source>
        <strain evidence="6">211/11P</strain>
    </source>
</reference>
<dbReference type="InterPro" id="IPR055412">
    <property type="entry name" value="UVB_sens_C"/>
</dbReference>
<evidence type="ECO:0000256" key="1">
    <source>
        <dbReference type="ARBA" id="ARBA00007558"/>
    </source>
</evidence>
<feature type="compositionally biased region" description="Basic and acidic residues" evidence="2">
    <location>
        <begin position="434"/>
        <end position="443"/>
    </location>
</feature>